<dbReference type="Pfam" id="PF11245">
    <property type="entry name" value="DUF2544"/>
    <property type="match status" value="1"/>
</dbReference>
<dbReference type="EMBL" id="AP023197">
    <property type="protein sequence ID" value="BCG36178.1"/>
    <property type="molecule type" value="Genomic_DNA"/>
</dbReference>
<dbReference type="AlphaFoldDB" id="A0ABC8DXS6"/>
<name>A0ABC8DXS6_ECOLX</name>
<protein>
    <submittedName>
        <fullName evidence="1">Pilus protein</fullName>
    </submittedName>
</protein>
<evidence type="ECO:0000313" key="1">
    <source>
        <dbReference type="EMBL" id="BCG36178.1"/>
    </source>
</evidence>
<dbReference type="Proteomes" id="UP000509260">
    <property type="component" value="Chromosome"/>
</dbReference>
<sequence>MYTPMGVPGPFMKSVFMLEVVTSTGVYTGEYATSDPWMLTLGNLTLVSWNGPAGIPAPTINLVKTYQLPDSTCPGVTSVPSTSPYGWDCYEADLKVSVTGDVQGCPWLVSSQITTKDTGQTGATYTGPKTHNSSCPSIPLASYDVSWDENMVIHKKTLNLKSTDAVGGIIETTLSTYLMESQKLCDGSDFTDPRGANCRFVSQMITFTASGCDDAKVTVTPVPHPITDRQLHDIMVRVDTSVLQPIDSTCRFQYVLNML</sequence>
<organism evidence="1 2">
    <name type="scientific">Escherichia coli</name>
    <dbReference type="NCBI Taxonomy" id="562"/>
    <lineage>
        <taxon>Bacteria</taxon>
        <taxon>Pseudomonadati</taxon>
        <taxon>Pseudomonadota</taxon>
        <taxon>Gammaproteobacteria</taxon>
        <taxon>Enterobacterales</taxon>
        <taxon>Enterobacteriaceae</taxon>
        <taxon>Escherichia</taxon>
    </lineage>
</organism>
<dbReference type="InterPro" id="IPR021407">
    <property type="entry name" value="DUF2544"/>
</dbReference>
<accession>A0ABC8DXS6</accession>
<gene>
    <name evidence="1" type="ORF">TUM18780_13400</name>
</gene>
<reference evidence="1 2" key="1">
    <citation type="submission" date="2020-06" db="EMBL/GenBank/DDBJ databases">
        <title>Whole-genome sequencing of blaNDM-5 positive Escherichia coli isolated from a Japanese patient with no history of travel abroad.</title>
        <authorList>
            <person name="Ito Y."/>
            <person name="Aoki K."/>
            <person name="Nakayama N."/>
            <person name="Ohtsuka M."/>
            <person name="Ota M."/>
            <person name="Kaneko N."/>
            <person name="Yoshida M."/>
            <person name="Ishii Y."/>
            <person name="Tateda K."/>
            <person name="Matsuse H."/>
        </authorList>
    </citation>
    <scope>NUCLEOTIDE SEQUENCE [LARGE SCALE GENOMIC DNA]</scope>
    <source>
        <strain evidence="1 2">TUM18780</strain>
    </source>
</reference>
<evidence type="ECO:0000313" key="2">
    <source>
        <dbReference type="Proteomes" id="UP000509260"/>
    </source>
</evidence>
<proteinExistence type="predicted"/>